<dbReference type="WBParaSite" id="jg16277">
    <property type="protein sequence ID" value="jg16277"/>
    <property type="gene ID" value="jg16277"/>
</dbReference>
<proteinExistence type="predicted"/>
<feature type="region of interest" description="Disordered" evidence="1">
    <location>
        <begin position="192"/>
        <end position="216"/>
    </location>
</feature>
<organism evidence="2 3">
    <name type="scientific">Ditylenchus dipsaci</name>
    <dbReference type="NCBI Taxonomy" id="166011"/>
    <lineage>
        <taxon>Eukaryota</taxon>
        <taxon>Metazoa</taxon>
        <taxon>Ecdysozoa</taxon>
        <taxon>Nematoda</taxon>
        <taxon>Chromadorea</taxon>
        <taxon>Rhabditida</taxon>
        <taxon>Tylenchina</taxon>
        <taxon>Tylenchomorpha</taxon>
        <taxon>Sphaerularioidea</taxon>
        <taxon>Anguinidae</taxon>
        <taxon>Anguininae</taxon>
        <taxon>Ditylenchus</taxon>
    </lineage>
</organism>
<sequence>MGAREFMNDQKSFYGGFPSIFYSGFVNNGGESDPRLVPRLFAFPWDLEYSQAMDRRKSNWSDERNKELIQAVDSLMDIVDREMQSEAEYCLASKSTKFYAGRVINVTWEWLVCYKLSYVNFAYVLCDFYRHVQASASNQNSKYGLVHSGGSVRAAQLYSAKRSVQNFRIFRSYRGFINFLIEERWTQRCSGEFTSEGSEGSEDEEQSSYVHHVRGQPKNFYKQSKLTDRKVAESASYEVTV</sequence>
<name>A0A915D6L1_9BILA</name>
<evidence type="ECO:0000313" key="2">
    <source>
        <dbReference type="Proteomes" id="UP000887574"/>
    </source>
</evidence>
<dbReference type="AlphaFoldDB" id="A0A915D6L1"/>
<evidence type="ECO:0000256" key="1">
    <source>
        <dbReference type="SAM" id="MobiDB-lite"/>
    </source>
</evidence>
<protein>
    <submittedName>
        <fullName evidence="3">Uncharacterized protein</fullName>
    </submittedName>
</protein>
<keyword evidence="2" id="KW-1185">Reference proteome</keyword>
<reference evidence="3" key="1">
    <citation type="submission" date="2022-11" db="UniProtKB">
        <authorList>
            <consortium name="WormBaseParasite"/>
        </authorList>
    </citation>
    <scope>IDENTIFICATION</scope>
</reference>
<dbReference type="Proteomes" id="UP000887574">
    <property type="component" value="Unplaced"/>
</dbReference>
<evidence type="ECO:0000313" key="3">
    <source>
        <dbReference type="WBParaSite" id="jg16277"/>
    </source>
</evidence>
<accession>A0A915D6L1</accession>